<gene>
    <name evidence="6" type="ORF">LCGC14_0741140</name>
</gene>
<dbReference type="PANTHER" id="PTHR35528:SF3">
    <property type="entry name" value="BLL1675 PROTEIN"/>
    <property type="match status" value="1"/>
</dbReference>
<comment type="caution">
    <text evidence="6">The sequence shown here is derived from an EMBL/GenBank/DDBJ whole genome shotgun (WGS) entry which is preliminary data.</text>
</comment>
<dbReference type="GO" id="GO:0003677">
    <property type="term" value="F:DNA binding"/>
    <property type="evidence" value="ECO:0007669"/>
    <property type="project" value="UniProtKB-KW"/>
</dbReference>
<dbReference type="PANTHER" id="PTHR35528">
    <property type="entry name" value="BLL1675 PROTEIN"/>
    <property type="match status" value="1"/>
</dbReference>
<evidence type="ECO:0000256" key="3">
    <source>
        <dbReference type="ARBA" id="ARBA00023125"/>
    </source>
</evidence>
<dbReference type="GO" id="GO:0032196">
    <property type="term" value="P:transposition"/>
    <property type="evidence" value="ECO:0007669"/>
    <property type="project" value="UniProtKB-KW"/>
</dbReference>
<dbReference type="EMBL" id="LAZR01001750">
    <property type="protein sequence ID" value="KKN39679.1"/>
    <property type="molecule type" value="Genomic_DNA"/>
</dbReference>
<proteinExistence type="predicted"/>
<sequence length="325" mass="38109">MVKEIVCKYCGSDNVIKYGKYKGTQYYWCKDCKRKFANVDNIPKMQYSTDKIADVLNMYFEGMSLMEIRRNLMQQHDVVISDATAYNWVRRFSKLAILEAAKYQPKVGSLWAADETMIDLDGKNIWFWDIIDTKTRVLIASHMSYTRTTKDAQALMQQAYDRTGKIPRVIYTDGLKAYLDGIELTFGSETKHAVGGPFDIEDNTNRIERFHSTLKSRTKVMRGLDSFESARLFLDGWLVHYNFFRPHMSLNDLTPAQAAGIRFPFRNWKDIIEQPYEVTARIPVRTDDFRRHKAVKSVTRRRRKRTKSMPGMTRIRQIRPRRGHN</sequence>
<organism evidence="6">
    <name type="scientific">marine sediment metagenome</name>
    <dbReference type="NCBI Taxonomy" id="412755"/>
    <lineage>
        <taxon>unclassified sequences</taxon>
        <taxon>metagenomes</taxon>
        <taxon>ecological metagenomes</taxon>
    </lineage>
</organism>
<accession>A0A0F9QAZ7</accession>
<dbReference type="InterPro" id="IPR036397">
    <property type="entry name" value="RNaseH_sf"/>
</dbReference>
<reference evidence="6" key="1">
    <citation type="journal article" date="2015" name="Nature">
        <title>Complex archaea that bridge the gap between prokaryotes and eukaryotes.</title>
        <authorList>
            <person name="Spang A."/>
            <person name="Saw J.H."/>
            <person name="Jorgensen S.L."/>
            <person name="Zaremba-Niedzwiedzka K."/>
            <person name="Martijn J."/>
            <person name="Lind A.E."/>
            <person name="van Eijk R."/>
            <person name="Schleper C."/>
            <person name="Guy L."/>
            <person name="Ettema T.J."/>
        </authorList>
    </citation>
    <scope>NUCLEOTIDE SEQUENCE</scope>
</reference>
<keyword evidence="2" id="KW-0815">Transposition</keyword>
<evidence type="ECO:0000259" key="5">
    <source>
        <dbReference type="PROSITE" id="PS50994"/>
    </source>
</evidence>
<name>A0A0F9QAZ7_9ZZZZ</name>
<evidence type="ECO:0000313" key="6">
    <source>
        <dbReference type="EMBL" id="KKN39679.1"/>
    </source>
</evidence>
<dbReference type="NCBIfam" id="NF033587">
    <property type="entry name" value="transpos_IS6"/>
    <property type="match status" value="1"/>
</dbReference>
<dbReference type="InterPro" id="IPR047930">
    <property type="entry name" value="Transpos_IS6"/>
</dbReference>
<dbReference type="GO" id="GO:0006310">
    <property type="term" value="P:DNA recombination"/>
    <property type="evidence" value="ECO:0007669"/>
    <property type="project" value="UniProtKB-KW"/>
</dbReference>
<dbReference type="InterPro" id="IPR032874">
    <property type="entry name" value="DDE_dom"/>
</dbReference>
<evidence type="ECO:0000256" key="2">
    <source>
        <dbReference type="ARBA" id="ARBA00022578"/>
    </source>
</evidence>
<dbReference type="AlphaFoldDB" id="A0A0F9QAZ7"/>
<protein>
    <recommendedName>
        <fullName evidence="5">Integrase catalytic domain-containing protein</fullName>
    </recommendedName>
</protein>
<feature type="domain" description="Integrase catalytic" evidence="5">
    <location>
        <begin position="101"/>
        <end position="263"/>
    </location>
</feature>
<comment type="function">
    <text evidence="1">Involved in the transposition of the insertion sequence.</text>
</comment>
<dbReference type="PROSITE" id="PS50994">
    <property type="entry name" value="INTEGRASE"/>
    <property type="match status" value="1"/>
</dbReference>
<dbReference type="Pfam" id="PF13610">
    <property type="entry name" value="DDE_Tnp_IS240"/>
    <property type="match status" value="1"/>
</dbReference>
<keyword evidence="3" id="KW-0238">DNA-binding</keyword>
<dbReference type="InterPro" id="IPR001584">
    <property type="entry name" value="Integrase_cat-core"/>
</dbReference>
<evidence type="ECO:0000256" key="1">
    <source>
        <dbReference type="ARBA" id="ARBA00002286"/>
    </source>
</evidence>
<dbReference type="InterPro" id="IPR052183">
    <property type="entry name" value="IS_Transposase"/>
</dbReference>
<dbReference type="InterPro" id="IPR012337">
    <property type="entry name" value="RNaseH-like_sf"/>
</dbReference>
<dbReference type="GO" id="GO:0015074">
    <property type="term" value="P:DNA integration"/>
    <property type="evidence" value="ECO:0007669"/>
    <property type="project" value="InterPro"/>
</dbReference>
<dbReference type="Gene3D" id="3.30.420.10">
    <property type="entry name" value="Ribonuclease H-like superfamily/Ribonuclease H"/>
    <property type="match status" value="1"/>
</dbReference>
<keyword evidence="4" id="KW-0233">DNA recombination</keyword>
<evidence type="ECO:0000256" key="4">
    <source>
        <dbReference type="ARBA" id="ARBA00023172"/>
    </source>
</evidence>
<dbReference type="SUPFAM" id="SSF53098">
    <property type="entry name" value="Ribonuclease H-like"/>
    <property type="match status" value="1"/>
</dbReference>